<evidence type="ECO:0000313" key="6">
    <source>
        <dbReference type="Proteomes" id="UP001474421"/>
    </source>
</evidence>
<dbReference type="PANTHER" id="PTHR24123:SF74">
    <property type="entry name" value="ANKYRIN 3"/>
    <property type="match status" value="1"/>
</dbReference>
<dbReference type="Proteomes" id="UP001474421">
    <property type="component" value="Unassembled WGS sequence"/>
</dbReference>
<evidence type="ECO:0000256" key="2">
    <source>
        <dbReference type="ARBA" id="ARBA00023043"/>
    </source>
</evidence>
<feature type="compositionally biased region" description="Basic and acidic residues" evidence="3">
    <location>
        <begin position="232"/>
        <end position="247"/>
    </location>
</feature>
<evidence type="ECO:0000256" key="3">
    <source>
        <dbReference type="SAM" id="MobiDB-lite"/>
    </source>
</evidence>
<evidence type="ECO:0000259" key="4">
    <source>
        <dbReference type="PROSITE" id="PS50017"/>
    </source>
</evidence>
<name>A0AAW1BF78_CROAD</name>
<feature type="compositionally biased region" description="Polar residues" evidence="3">
    <location>
        <begin position="413"/>
        <end position="431"/>
    </location>
</feature>
<dbReference type="SMART" id="SM00005">
    <property type="entry name" value="DEATH"/>
    <property type="match status" value="1"/>
</dbReference>
<feature type="compositionally biased region" description="Polar residues" evidence="3">
    <location>
        <begin position="382"/>
        <end position="404"/>
    </location>
</feature>
<keyword evidence="6" id="KW-1185">Reference proteome</keyword>
<sequence length="536" mass="59627">MAIVADHLGLSWTELARELNFSVDEINQIRVENPNSLIAQSFMLLKKWVTRDGKNATTDALTSVLTKINRIDIVTLLEGPIFDYGNISGTRSFADENNIFHDIVDGYPTFHMELETPSGLCFAPPSHFHQDDLASDSSSIESPLRTPSRLSDVLATSQGNLEETAAEPPVVIEEDTSLEEGNCNHSVPLDGASRDAGQKPLEEIHLKDYPRYLGSYAGTQTPSEENSQTVVRTERHERNRSGTDEEPMDKKLKSLFEDICLEEIAKSEEMTEEKILSILNYVRQAEQEMSSITGWQNEAPRVKMEPTSSGRRISGELLNRLDDSPDQCRDSFTSYFKGEAGKLEANGSHSESTLDAKAKTFAQDSVNSLGKQSDKETVKPKMQSSLRAEQRTISLTCHQKSLQEASKPAVDTPKTSVPVSVKKTSWNISDSSKPRSKAQEDDGIAAASSEQKELSDSDSECEVQSDSSSDEEQRIVTRVYRRRFILKGKEAQNIPGESVTQEQFTDEEGNTVTRKGEGCKVKMKKEVRHAEKTTYS</sequence>
<reference evidence="5 6" key="1">
    <citation type="journal article" date="2024" name="Proc. Natl. Acad. Sci. U.S.A.">
        <title>The genetic regulatory architecture and epigenomic basis for age-related changes in rattlesnake venom.</title>
        <authorList>
            <person name="Hogan M.P."/>
            <person name="Holding M.L."/>
            <person name="Nystrom G.S."/>
            <person name="Colston T.J."/>
            <person name="Bartlett D.A."/>
            <person name="Mason A.J."/>
            <person name="Ellsworth S.A."/>
            <person name="Rautsaw R.M."/>
            <person name="Lawrence K.C."/>
            <person name="Strickland J.L."/>
            <person name="He B."/>
            <person name="Fraser P."/>
            <person name="Margres M.J."/>
            <person name="Gilbert D.M."/>
            <person name="Gibbs H.L."/>
            <person name="Parkinson C.L."/>
            <person name="Rokyta D.R."/>
        </authorList>
    </citation>
    <scope>NUCLEOTIDE SEQUENCE [LARGE SCALE GENOMIC DNA]</scope>
    <source>
        <strain evidence="5">DRR0105</strain>
    </source>
</reference>
<dbReference type="InterPro" id="IPR011029">
    <property type="entry name" value="DEATH-like_dom_sf"/>
</dbReference>
<feature type="compositionally biased region" description="Polar residues" evidence="3">
    <location>
        <begin position="217"/>
        <end position="231"/>
    </location>
</feature>
<evidence type="ECO:0000313" key="5">
    <source>
        <dbReference type="EMBL" id="KAK9400522.1"/>
    </source>
</evidence>
<dbReference type="AlphaFoldDB" id="A0AAW1BF78"/>
<dbReference type="EMBL" id="JAOTOJ010000005">
    <property type="protein sequence ID" value="KAK9400522.1"/>
    <property type="molecule type" value="Genomic_DNA"/>
</dbReference>
<feature type="region of interest" description="Disordered" evidence="3">
    <location>
        <begin position="496"/>
        <end position="518"/>
    </location>
</feature>
<feature type="domain" description="Death" evidence="4">
    <location>
        <begin position="1"/>
        <end position="81"/>
    </location>
</feature>
<accession>A0AAW1BF78</accession>
<dbReference type="Gene3D" id="1.10.533.10">
    <property type="entry name" value="Death Domain, Fas"/>
    <property type="match status" value="1"/>
</dbReference>
<dbReference type="PANTHER" id="PTHR24123">
    <property type="entry name" value="ANKYRIN REPEAT-CONTAINING"/>
    <property type="match status" value="1"/>
</dbReference>
<gene>
    <name evidence="5" type="ORF">NXF25_011236</name>
</gene>
<proteinExistence type="predicted"/>
<dbReference type="GO" id="GO:0007165">
    <property type="term" value="P:signal transduction"/>
    <property type="evidence" value="ECO:0007669"/>
    <property type="project" value="InterPro"/>
</dbReference>
<dbReference type="Pfam" id="PF00531">
    <property type="entry name" value="Death"/>
    <property type="match status" value="1"/>
</dbReference>
<feature type="region of interest" description="Disordered" evidence="3">
    <location>
        <begin position="214"/>
        <end position="247"/>
    </location>
</feature>
<dbReference type="InterPro" id="IPR000488">
    <property type="entry name" value="Death_dom"/>
</dbReference>
<dbReference type="FunFam" id="1.10.533.10:FF:000002">
    <property type="entry name" value="Ankyrin-3 isoform 2"/>
    <property type="match status" value="1"/>
</dbReference>
<evidence type="ECO:0000256" key="1">
    <source>
        <dbReference type="ARBA" id="ARBA00022737"/>
    </source>
</evidence>
<dbReference type="InterPro" id="IPR051165">
    <property type="entry name" value="Multifunctional_ANK_Repeat"/>
</dbReference>
<keyword evidence="2" id="KW-0040">ANK repeat</keyword>
<dbReference type="PROSITE" id="PS50017">
    <property type="entry name" value="DEATH_DOMAIN"/>
    <property type="match status" value="1"/>
</dbReference>
<keyword evidence="1" id="KW-0677">Repeat</keyword>
<dbReference type="SUPFAM" id="SSF47986">
    <property type="entry name" value="DEATH domain"/>
    <property type="match status" value="1"/>
</dbReference>
<protein>
    <submittedName>
        <fullName evidence="5">Ankyrin-3</fullName>
    </submittedName>
</protein>
<feature type="region of interest" description="Disordered" evidence="3">
    <location>
        <begin position="365"/>
        <end position="474"/>
    </location>
</feature>
<comment type="caution">
    <text evidence="5">The sequence shown here is derived from an EMBL/GenBank/DDBJ whole genome shotgun (WGS) entry which is preliminary data.</text>
</comment>
<organism evidence="5 6">
    <name type="scientific">Crotalus adamanteus</name>
    <name type="common">Eastern diamondback rattlesnake</name>
    <dbReference type="NCBI Taxonomy" id="8729"/>
    <lineage>
        <taxon>Eukaryota</taxon>
        <taxon>Metazoa</taxon>
        <taxon>Chordata</taxon>
        <taxon>Craniata</taxon>
        <taxon>Vertebrata</taxon>
        <taxon>Euteleostomi</taxon>
        <taxon>Lepidosauria</taxon>
        <taxon>Squamata</taxon>
        <taxon>Bifurcata</taxon>
        <taxon>Unidentata</taxon>
        <taxon>Episquamata</taxon>
        <taxon>Toxicofera</taxon>
        <taxon>Serpentes</taxon>
        <taxon>Colubroidea</taxon>
        <taxon>Viperidae</taxon>
        <taxon>Crotalinae</taxon>
        <taxon>Crotalus</taxon>
    </lineage>
</organism>